<organism evidence="5 6">
    <name type="scientific">Tsukamurella sputi</name>
    <dbReference type="NCBI Taxonomy" id="2591848"/>
    <lineage>
        <taxon>Bacteria</taxon>
        <taxon>Bacillati</taxon>
        <taxon>Actinomycetota</taxon>
        <taxon>Actinomycetes</taxon>
        <taxon>Mycobacteriales</taxon>
        <taxon>Tsukamurellaceae</taxon>
        <taxon>Tsukamurella</taxon>
    </lineage>
</organism>
<dbReference type="GO" id="GO:0102919">
    <property type="term" value="F:5,6-dimethylbenzimidazole synthase activity"/>
    <property type="evidence" value="ECO:0007669"/>
    <property type="project" value="UniProtKB-EC"/>
</dbReference>
<evidence type="ECO:0000256" key="3">
    <source>
        <dbReference type="ARBA" id="ARBA00023002"/>
    </source>
</evidence>
<dbReference type="AlphaFoldDB" id="A0A5C5RJQ6"/>
<dbReference type="InterPro" id="IPR029479">
    <property type="entry name" value="Nitroreductase"/>
</dbReference>
<keyword evidence="1" id="KW-0285">Flavoprotein</keyword>
<evidence type="ECO:0000256" key="2">
    <source>
        <dbReference type="ARBA" id="ARBA00022643"/>
    </source>
</evidence>
<dbReference type="InterPro" id="IPR012825">
    <property type="entry name" value="BluB"/>
</dbReference>
<dbReference type="Pfam" id="PF00881">
    <property type="entry name" value="Nitroreductase"/>
    <property type="match status" value="1"/>
</dbReference>
<dbReference type="OrthoDB" id="9773807at2"/>
<dbReference type="SUPFAM" id="SSF55469">
    <property type="entry name" value="FMN-dependent nitroreductase-like"/>
    <property type="match status" value="1"/>
</dbReference>
<dbReference type="RefSeq" id="WP_146436502.1">
    <property type="nucleotide sequence ID" value="NZ_VIGV01000006.1"/>
</dbReference>
<dbReference type="InterPro" id="IPR050627">
    <property type="entry name" value="Nitroreductase/BluB"/>
</dbReference>
<dbReference type="NCBIfam" id="TIGR02476">
    <property type="entry name" value="BluB"/>
    <property type="match status" value="1"/>
</dbReference>
<sequence>MDVFEAILRRRDVRNEFSGERIDEERLVRILEAAHRAPSVGNTQPWDFVVVQDPATLARFAGHVGECREDFARSLPEDRKDTFNPIVIEGIESSRTGVVVTYDPTRGGTHILGRHTIDETGHLSVALAIQNLWLAATAEGVGVGWVSFYREPFLRELVGVPEHVHVVAWLCVGPVTALQTVPDLERFGWRERRPLAEAMHRERFADGDVGTHR</sequence>
<keyword evidence="2" id="KW-0288">FMN</keyword>
<gene>
    <name evidence="5" type="primary">bluB</name>
    <name evidence="5" type="ORF">FK268_17820</name>
</gene>
<dbReference type="PANTHER" id="PTHR23026:SF90">
    <property type="entry name" value="IODOTYROSINE DEIODINASE 1"/>
    <property type="match status" value="1"/>
</dbReference>
<dbReference type="EC" id="1.13.11.79" evidence="5"/>
<keyword evidence="6" id="KW-1185">Reference proteome</keyword>
<protein>
    <submittedName>
        <fullName evidence="5">5,6-dimethylbenzimidazole synthase</fullName>
        <ecNumber evidence="5">1.13.11.79</ecNumber>
    </submittedName>
</protein>
<dbReference type="Proteomes" id="UP000319792">
    <property type="component" value="Unassembled WGS sequence"/>
</dbReference>
<reference evidence="5 6" key="1">
    <citation type="submission" date="2019-08" db="EMBL/GenBank/DDBJ databases">
        <title>Tsukamurella conjunctivitidis sp. nov., Tsukamurella assacharolytica sp. nov. and Tsukamurella sputae sp. nov. isolated from patients with conjunctivitis, bacteraemia (lymphoma) and respiratory infection (sputum) in Hong Kong.</title>
        <authorList>
            <person name="Fok K.M.N."/>
            <person name="Fong J.Y.H."/>
        </authorList>
    </citation>
    <scope>NUCLEOTIDE SEQUENCE [LARGE SCALE GENOMIC DNA]</scope>
    <source>
        <strain evidence="5 6">HKU70</strain>
    </source>
</reference>
<evidence type="ECO:0000259" key="4">
    <source>
        <dbReference type="Pfam" id="PF00881"/>
    </source>
</evidence>
<dbReference type="InterPro" id="IPR000415">
    <property type="entry name" value="Nitroreductase-like"/>
</dbReference>
<dbReference type="Gene3D" id="3.40.109.10">
    <property type="entry name" value="NADH Oxidase"/>
    <property type="match status" value="1"/>
</dbReference>
<evidence type="ECO:0000313" key="6">
    <source>
        <dbReference type="Proteomes" id="UP000319792"/>
    </source>
</evidence>
<comment type="caution">
    <text evidence="5">The sequence shown here is derived from an EMBL/GenBank/DDBJ whole genome shotgun (WGS) entry which is preliminary data.</text>
</comment>
<name>A0A5C5RJQ6_9ACTN</name>
<feature type="domain" description="Nitroreductase" evidence="4">
    <location>
        <begin position="7"/>
        <end position="173"/>
    </location>
</feature>
<accession>A0A5C5RJQ6</accession>
<evidence type="ECO:0000256" key="1">
    <source>
        <dbReference type="ARBA" id="ARBA00022630"/>
    </source>
</evidence>
<evidence type="ECO:0000313" key="5">
    <source>
        <dbReference type="EMBL" id="TWS22864.1"/>
    </source>
</evidence>
<keyword evidence="3 5" id="KW-0560">Oxidoreductase</keyword>
<dbReference type="PANTHER" id="PTHR23026">
    <property type="entry name" value="NADPH NITROREDUCTASE"/>
    <property type="match status" value="1"/>
</dbReference>
<dbReference type="EMBL" id="VIGV01000006">
    <property type="protein sequence ID" value="TWS22864.1"/>
    <property type="molecule type" value="Genomic_DNA"/>
</dbReference>
<proteinExistence type="predicted"/>